<reference evidence="3 4" key="1">
    <citation type="journal article" date="2014" name="Am. J. Bot.">
        <title>Genome assembly and annotation for red clover (Trifolium pratense; Fabaceae).</title>
        <authorList>
            <person name="Istvanek J."/>
            <person name="Jaros M."/>
            <person name="Krenek A."/>
            <person name="Repkova J."/>
        </authorList>
    </citation>
    <scope>NUCLEOTIDE SEQUENCE [LARGE SCALE GENOMIC DNA]</scope>
    <source>
        <strain evidence="4">cv. Tatra</strain>
        <tissue evidence="3">Young leaves</tissue>
    </source>
</reference>
<feature type="region of interest" description="Disordered" evidence="1">
    <location>
        <begin position="1"/>
        <end position="42"/>
    </location>
</feature>
<feature type="compositionally biased region" description="Basic and acidic residues" evidence="1">
    <location>
        <begin position="29"/>
        <end position="38"/>
    </location>
</feature>
<feature type="domain" description="Reverse transcriptase Ty1/copia-type" evidence="2">
    <location>
        <begin position="58"/>
        <end position="98"/>
    </location>
</feature>
<evidence type="ECO:0000313" key="3">
    <source>
        <dbReference type="EMBL" id="PNX67505.1"/>
    </source>
</evidence>
<name>A0A2K3KMH0_TRIPR</name>
<evidence type="ECO:0000259" key="2">
    <source>
        <dbReference type="Pfam" id="PF07727"/>
    </source>
</evidence>
<gene>
    <name evidence="3" type="ORF">L195_g055665</name>
</gene>
<evidence type="ECO:0000256" key="1">
    <source>
        <dbReference type="SAM" id="MobiDB-lite"/>
    </source>
</evidence>
<dbReference type="InterPro" id="IPR013103">
    <property type="entry name" value="RVT_2"/>
</dbReference>
<dbReference type="Proteomes" id="UP000236291">
    <property type="component" value="Unassembled WGS sequence"/>
</dbReference>
<evidence type="ECO:0000313" key="4">
    <source>
        <dbReference type="Proteomes" id="UP000236291"/>
    </source>
</evidence>
<dbReference type="Pfam" id="PF07727">
    <property type="entry name" value="RVT_2"/>
    <property type="match status" value="1"/>
</dbReference>
<reference evidence="3 4" key="2">
    <citation type="journal article" date="2017" name="Front. Plant Sci.">
        <title>Gene Classification and Mining of Molecular Markers Useful in Red Clover (Trifolium pratense) Breeding.</title>
        <authorList>
            <person name="Istvanek J."/>
            <person name="Dluhosova J."/>
            <person name="Dluhos P."/>
            <person name="Patkova L."/>
            <person name="Nedelnik J."/>
            <person name="Repkova J."/>
        </authorList>
    </citation>
    <scope>NUCLEOTIDE SEQUENCE [LARGE SCALE GENOMIC DNA]</scope>
    <source>
        <strain evidence="4">cv. Tatra</strain>
        <tissue evidence="3">Young leaves</tissue>
    </source>
</reference>
<dbReference type="AlphaFoldDB" id="A0A2K3KMH0"/>
<accession>A0A2K3KMH0</accession>
<comment type="caution">
    <text evidence="3">The sequence shown here is derived from an EMBL/GenBank/DDBJ whole genome shotgun (WGS) entry which is preliminary data.</text>
</comment>
<protein>
    <recommendedName>
        <fullName evidence="2">Reverse transcriptase Ty1/copia-type domain-containing protein</fullName>
    </recommendedName>
</protein>
<organism evidence="3 4">
    <name type="scientific">Trifolium pratense</name>
    <name type="common">Red clover</name>
    <dbReference type="NCBI Taxonomy" id="57577"/>
    <lineage>
        <taxon>Eukaryota</taxon>
        <taxon>Viridiplantae</taxon>
        <taxon>Streptophyta</taxon>
        <taxon>Embryophyta</taxon>
        <taxon>Tracheophyta</taxon>
        <taxon>Spermatophyta</taxon>
        <taxon>Magnoliopsida</taxon>
        <taxon>eudicotyledons</taxon>
        <taxon>Gunneridae</taxon>
        <taxon>Pentapetalae</taxon>
        <taxon>rosids</taxon>
        <taxon>fabids</taxon>
        <taxon>Fabales</taxon>
        <taxon>Fabaceae</taxon>
        <taxon>Papilionoideae</taxon>
        <taxon>50 kb inversion clade</taxon>
        <taxon>NPAAA clade</taxon>
        <taxon>Hologalegina</taxon>
        <taxon>IRL clade</taxon>
        <taxon>Trifolieae</taxon>
        <taxon>Trifolium</taxon>
    </lineage>
</organism>
<sequence>MKRVQGKVTLETDSEDSEHRESSQQNEITGDHLEERSRAPPSWLKDYKGQQFLVSNGYYKTKLIEKVEVEKYKARLAAKGYSQQHGIDFSEVFAPVAR</sequence>
<proteinExistence type="predicted"/>
<dbReference type="EMBL" id="ASHM01102244">
    <property type="protein sequence ID" value="PNX67505.1"/>
    <property type="molecule type" value="Genomic_DNA"/>
</dbReference>